<dbReference type="AlphaFoldDB" id="A0A2I0AX37"/>
<evidence type="ECO:0000313" key="2">
    <source>
        <dbReference type="Proteomes" id="UP000236161"/>
    </source>
</evidence>
<organism evidence="1 2">
    <name type="scientific">Apostasia shenzhenica</name>
    <dbReference type="NCBI Taxonomy" id="1088818"/>
    <lineage>
        <taxon>Eukaryota</taxon>
        <taxon>Viridiplantae</taxon>
        <taxon>Streptophyta</taxon>
        <taxon>Embryophyta</taxon>
        <taxon>Tracheophyta</taxon>
        <taxon>Spermatophyta</taxon>
        <taxon>Magnoliopsida</taxon>
        <taxon>Liliopsida</taxon>
        <taxon>Asparagales</taxon>
        <taxon>Orchidaceae</taxon>
        <taxon>Apostasioideae</taxon>
        <taxon>Apostasia</taxon>
    </lineage>
</organism>
<accession>A0A2I0AX37</accession>
<dbReference type="Proteomes" id="UP000236161">
    <property type="component" value="Unassembled WGS sequence"/>
</dbReference>
<evidence type="ECO:0008006" key="3">
    <source>
        <dbReference type="Google" id="ProtNLM"/>
    </source>
</evidence>
<name>A0A2I0AX37_9ASPA</name>
<sequence length="98" mass="11633">MGKVTVKGIFDAKKMHEVMEKERRKKVECVRMNQEEQICTIIGTIEQETLVEYIHKKARKRGGIIIPQKQLEKKKKKKKKKKTEVQKKEVIREVVTEK</sequence>
<reference evidence="1 2" key="1">
    <citation type="journal article" date="2017" name="Nature">
        <title>The Apostasia genome and the evolution of orchids.</title>
        <authorList>
            <person name="Zhang G.Q."/>
            <person name="Liu K.W."/>
            <person name="Li Z."/>
            <person name="Lohaus R."/>
            <person name="Hsiao Y.Y."/>
            <person name="Niu S.C."/>
            <person name="Wang J.Y."/>
            <person name="Lin Y.C."/>
            <person name="Xu Q."/>
            <person name="Chen L.J."/>
            <person name="Yoshida K."/>
            <person name="Fujiwara S."/>
            <person name="Wang Z.W."/>
            <person name="Zhang Y.Q."/>
            <person name="Mitsuda N."/>
            <person name="Wang M."/>
            <person name="Liu G.H."/>
            <person name="Pecoraro L."/>
            <person name="Huang H.X."/>
            <person name="Xiao X.J."/>
            <person name="Lin M."/>
            <person name="Wu X.Y."/>
            <person name="Wu W.L."/>
            <person name="Chen Y.Y."/>
            <person name="Chang S.B."/>
            <person name="Sakamoto S."/>
            <person name="Ohme-Takagi M."/>
            <person name="Yagi M."/>
            <person name="Zeng S.J."/>
            <person name="Shen C.Y."/>
            <person name="Yeh C.M."/>
            <person name="Luo Y.B."/>
            <person name="Tsai W.C."/>
            <person name="Van de Peer Y."/>
            <person name="Liu Z.J."/>
        </authorList>
    </citation>
    <scope>NUCLEOTIDE SEQUENCE [LARGE SCALE GENOMIC DNA]</scope>
    <source>
        <strain evidence="2">cv. Shenzhen</strain>
        <tissue evidence="1">Stem</tissue>
    </source>
</reference>
<gene>
    <name evidence="1" type="ORF">AXF42_Ash009760</name>
</gene>
<protein>
    <recommendedName>
        <fullName evidence="3">HMA domain-containing protein</fullName>
    </recommendedName>
</protein>
<proteinExistence type="predicted"/>
<dbReference type="OrthoDB" id="688249at2759"/>
<keyword evidence="2" id="KW-1185">Reference proteome</keyword>
<dbReference type="EMBL" id="KZ451942">
    <property type="protein sequence ID" value="PKA60076.1"/>
    <property type="molecule type" value="Genomic_DNA"/>
</dbReference>
<evidence type="ECO:0000313" key="1">
    <source>
        <dbReference type="EMBL" id="PKA60076.1"/>
    </source>
</evidence>